<sequence>MISPSLTSLSTYGEDRSASHLRFLMVAEINGLIRPEIRALIAGLCAALLCAAATPSADAAPSTAKAVSQPAVLSVTQLAPGLYAHRGHDDVATRQNGGDIANVGFVIGTRCVAVIDTGGTAAEGRALRAAIRAVTPLPVCYVINTHMHPDHILGNAAFVDDHPQFVGSDKLAEAEMSHAANYLRVLTRELGDVAAGSRVIPPTLPVHDTLDLDLGSRVLTLRTWKTAHTNNDLTVYDKRTGTLWLADLLFAGCLPVIDGSVLGWLDDLATIRALPGVRRVVPGHGPLRVQWPQALDAERDYLARLARDVRAAIRAGQTMQQAVDTIGVDQRGRWRLVDVYHRRNVTAAYAELEWEQ</sequence>
<dbReference type="InterPro" id="IPR030829">
    <property type="entry name" value="SoxH-rel_PQQ_2"/>
</dbReference>
<dbReference type="InterPro" id="IPR001279">
    <property type="entry name" value="Metallo-B-lactamas"/>
</dbReference>
<dbReference type="Pfam" id="PF00753">
    <property type="entry name" value="Lactamase_B"/>
    <property type="match status" value="1"/>
</dbReference>
<dbReference type="Proteomes" id="UP000184395">
    <property type="component" value="Unassembled WGS sequence"/>
</dbReference>
<protein>
    <submittedName>
        <fullName evidence="3">Quinoprotein relay system zinc metallohydrolase 2</fullName>
    </submittedName>
</protein>
<evidence type="ECO:0000313" key="3">
    <source>
        <dbReference type="EMBL" id="SHK45685.1"/>
    </source>
</evidence>
<evidence type="ECO:0000256" key="1">
    <source>
        <dbReference type="ARBA" id="ARBA00005250"/>
    </source>
</evidence>
<dbReference type="NCBIfam" id="TIGR04559">
    <property type="entry name" value="SoxH_rel_PQQ_2"/>
    <property type="match status" value="1"/>
</dbReference>
<dbReference type="CDD" id="cd16282">
    <property type="entry name" value="metallo-hydrolase-like_MBL-fold"/>
    <property type="match status" value="1"/>
</dbReference>
<dbReference type="EMBL" id="FRAB01000023">
    <property type="protein sequence ID" value="SHK45685.1"/>
    <property type="molecule type" value="Genomic_DNA"/>
</dbReference>
<dbReference type="GO" id="GO:0016787">
    <property type="term" value="F:hydrolase activity"/>
    <property type="evidence" value="ECO:0007669"/>
    <property type="project" value="UniProtKB-KW"/>
</dbReference>
<proteinExistence type="inferred from homology"/>
<dbReference type="InterPro" id="IPR050855">
    <property type="entry name" value="NDM-1-like"/>
</dbReference>
<dbReference type="InterPro" id="IPR036866">
    <property type="entry name" value="RibonucZ/Hydroxyglut_hydro"/>
</dbReference>
<dbReference type="STRING" id="169427.SAMN05192548_102315"/>
<feature type="domain" description="Metallo-beta-lactamase" evidence="2">
    <location>
        <begin position="100"/>
        <end position="284"/>
    </location>
</feature>
<keyword evidence="3" id="KW-0378">Hydrolase</keyword>
<gene>
    <name evidence="3" type="ORF">SAMN05192548_102315</name>
</gene>
<evidence type="ECO:0000259" key="2">
    <source>
        <dbReference type="SMART" id="SM00849"/>
    </source>
</evidence>
<dbReference type="PANTHER" id="PTHR42951:SF4">
    <property type="entry name" value="ACYL-COENZYME A THIOESTERASE MBLAC2"/>
    <property type="match status" value="1"/>
</dbReference>
<reference evidence="3 4" key="1">
    <citation type="submission" date="2016-11" db="EMBL/GenBank/DDBJ databases">
        <authorList>
            <person name="Jaros S."/>
            <person name="Januszkiewicz K."/>
            <person name="Wedrychowicz H."/>
        </authorList>
    </citation>
    <scope>NUCLEOTIDE SEQUENCE [LARGE SCALE GENOMIC DNA]</scope>
    <source>
        <strain evidence="3 4">LMG 20594</strain>
    </source>
</reference>
<name>A0A1M6SLU9_9BURK</name>
<dbReference type="AlphaFoldDB" id="A0A1M6SLU9"/>
<organism evidence="3 4">
    <name type="scientific">Paraburkholderia terricola</name>
    <dbReference type="NCBI Taxonomy" id="169427"/>
    <lineage>
        <taxon>Bacteria</taxon>
        <taxon>Pseudomonadati</taxon>
        <taxon>Pseudomonadota</taxon>
        <taxon>Betaproteobacteria</taxon>
        <taxon>Burkholderiales</taxon>
        <taxon>Burkholderiaceae</taxon>
        <taxon>Paraburkholderia</taxon>
    </lineage>
</organism>
<dbReference type="SMART" id="SM00849">
    <property type="entry name" value="Lactamase_B"/>
    <property type="match status" value="1"/>
</dbReference>
<dbReference type="GO" id="GO:0017001">
    <property type="term" value="P:antibiotic catabolic process"/>
    <property type="evidence" value="ECO:0007669"/>
    <property type="project" value="UniProtKB-ARBA"/>
</dbReference>
<comment type="similarity">
    <text evidence="1">Belongs to the metallo-beta-lactamase superfamily. Class-B beta-lactamase family.</text>
</comment>
<evidence type="ECO:0000313" key="4">
    <source>
        <dbReference type="Proteomes" id="UP000184395"/>
    </source>
</evidence>
<dbReference type="SUPFAM" id="SSF56281">
    <property type="entry name" value="Metallo-hydrolase/oxidoreductase"/>
    <property type="match status" value="1"/>
</dbReference>
<dbReference type="Gene3D" id="3.60.15.10">
    <property type="entry name" value="Ribonuclease Z/Hydroxyacylglutathione hydrolase-like"/>
    <property type="match status" value="1"/>
</dbReference>
<accession>A0A1M6SLU9</accession>
<dbReference type="PANTHER" id="PTHR42951">
    <property type="entry name" value="METALLO-BETA-LACTAMASE DOMAIN-CONTAINING"/>
    <property type="match status" value="1"/>
</dbReference>